<dbReference type="RefSeq" id="WP_034929908.1">
    <property type="nucleotide sequence ID" value="NZ_JDSS02000041.1"/>
</dbReference>
<gene>
    <name evidence="1" type="ORF">CAPSK01_004139</name>
</gene>
<protein>
    <submittedName>
        <fullName evidence="1">Uncharacterized protein</fullName>
    </submittedName>
</protein>
<dbReference type="AlphaFoldDB" id="A0A084XVX4"/>
<accession>A0A084XVX4</accession>
<dbReference type="Proteomes" id="UP000019812">
    <property type="component" value="Unassembled WGS sequence"/>
</dbReference>
<evidence type="ECO:0000313" key="2">
    <source>
        <dbReference type="Proteomes" id="UP000019812"/>
    </source>
</evidence>
<organism evidence="1 2">
    <name type="scientific">Candidatus Accumulibacter vicinus</name>
    <dbReference type="NCBI Taxonomy" id="2954382"/>
    <lineage>
        <taxon>Bacteria</taxon>
        <taxon>Pseudomonadati</taxon>
        <taxon>Pseudomonadota</taxon>
        <taxon>Betaproteobacteria</taxon>
        <taxon>Candidatus Accumulibacter</taxon>
    </lineage>
</organism>
<comment type="caution">
    <text evidence="1">The sequence shown here is derived from an EMBL/GenBank/DDBJ whole genome shotgun (WGS) entry which is preliminary data.</text>
</comment>
<evidence type="ECO:0000313" key="1">
    <source>
        <dbReference type="EMBL" id="KFB66618.1"/>
    </source>
</evidence>
<proteinExistence type="predicted"/>
<reference evidence="1 2" key="1">
    <citation type="submission" date="2014-07" db="EMBL/GenBank/DDBJ databases">
        <title>Expanding our view of genomic diversity in Candidatus Accumulibacter clades.</title>
        <authorList>
            <person name="Skennerton C.T."/>
            <person name="Barr J.J."/>
            <person name="Slater F.R."/>
            <person name="Bond P.L."/>
            <person name="Tyson G.W."/>
        </authorList>
    </citation>
    <scope>NUCLEOTIDE SEQUENCE [LARGE SCALE GENOMIC DNA]</scope>
    <source>
        <strain evidence="2">SK-01</strain>
    </source>
</reference>
<sequence length="480" mass="52112">MSLLATALTVVAIVTQDQAALRAAPRESAVQQAVLWQGDSLEIRATKGDYLQVYDHRRERAGYIRASQVRQQTLQPENAPELLAVVRFLRDTPGAEALGIGYAAAYLKAAPADAINAEVFDALGTFAERLAKRATVRQGKTPDTSVAAHLEVAAAYGVRMLSFERDEQLQLCYNGDAFRRVLALPASDQQKAQAALALTRHDCVAPALTPTERLAVDHWRAEVLDRVETTRLPEVLKNRLHLRRAGVWASLAWQRARRSEAGAGPVTAAGKRAVDELAAINRSELAETDAATYSDAAIRVGASRWAAEPPAGTMPSATAPSSLGIATSPGQPGETCVHLVDSRHDAKHALLTRCTYGIVWTASAAAHPQGTALALAVQPLDGWREMWVFRQEPTGWKVDVVPPATVQPTLGYVEFAGWVPGSGQMLTAREAKVDGRYKLSFELLNPSTLEIDRWADKPASLSAFQRWQAPAWKARTVSIR</sequence>
<name>A0A084XVX4_9PROT</name>
<dbReference type="EMBL" id="JDSS02000041">
    <property type="protein sequence ID" value="KFB66618.1"/>
    <property type="molecule type" value="Genomic_DNA"/>
</dbReference>